<feature type="region of interest" description="Disordered" evidence="3">
    <location>
        <begin position="68"/>
        <end position="89"/>
    </location>
</feature>
<keyword evidence="2" id="KW-0808">Transferase</keyword>
<dbReference type="GO" id="GO:0016020">
    <property type="term" value="C:membrane"/>
    <property type="evidence" value="ECO:0007669"/>
    <property type="project" value="GOC"/>
</dbReference>
<dbReference type="AlphaFoldDB" id="A0A2H3ERA9"/>
<evidence type="ECO:0000313" key="4">
    <source>
        <dbReference type="EMBL" id="PBL01357.1"/>
    </source>
</evidence>
<dbReference type="GO" id="GO:0000030">
    <property type="term" value="F:mannosyltransferase activity"/>
    <property type="evidence" value="ECO:0007669"/>
    <property type="project" value="TreeGrafter"/>
</dbReference>
<sequence>MPDHEHILWTDKSSRKFIDEYDPWFLRTYDGYCFQIQRADMIRYFLLDHYGGVYYDVDIGCKRSFHIPTFSPKPSQSASPTTSCSQRPS</sequence>
<dbReference type="Gene3D" id="3.90.550.20">
    <property type="match status" value="1"/>
</dbReference>
<dbReference type="InterPro" id="IPR007577">
    <property type="entry name" value="GlycoTrfase_DXD_sugar-bd_CS"/>
</dbReference>
<organism evidence="4 5">
    <name type="scientific">Armillaria gallica</name>
    <name type="common">Bulbous honey fungus</name>
    <name type="synonym">Armillaria bulbosa</name>
    <dbReference type="NCBI Taxonomy" id="47427"/>
    <lineage>
        <taxon>Eukaryota</taxon>
        <taxon>Fungi</taxon>
        <taxon>Dikarya</taxon>
        <taxon>Basidiomycota</taxon>
        <taxon>Agaricomycotina</taxon>
        <taxon>Agaricomycetes</taxon>
        <taxon>Agaricomycetidae</taxon>
        <taxon>Agaricales</taxon>
        <taxon>Marasmiineae</taxon>
        <taxon>Physalacriaceae</taxon>
        <taxon>Armillaria</taxon>
    </lineage>
</organism>
<keyword evidence="5" id="KW-1185">Reference proteome</keyword>
<gene>
    <name evidence="4" type="ORF">ARMGADRAFT_1073650</name>
</gene>
<dbReference type="Pfam" id="PF04488">
    <property type="entry name" value="Gly_transf_sug"/>
    <property type="match status" value="1"/>
</dbReference>
<evidence type="ECO:0000313" key="5">
    <source>
        <dbReference type="Proteomes" id="UP000217790"/>
    </source>
</evidence>
<dbReference type="PANTHER" id="PTHR32385">
    <property type="entry name" value="MANNOSYL PHOSPHORYLINOSITOL CERAMIDE SYNTHASE"/>
    <property type="match status" value="1"/>
</dbReference>
<dbReference type="OrthoDB" id="3647at2759"/>
<dbReference type="GO" id="GO:0051999">
    <property type="term" value="P:mannosyl-inositol phosphorylceramide biosynthetic process"/>
    <property type="evidence" value="ECO:0007669"/>
    <property type="project" value="TreeGrafter"/>
</dbReference>
<evidence type="ECO:0000256" key="3">
    <source>
        <dbReference type="SAM" id="MobiDB-lite"/>
    </source>
</evidence>
<proteinExistence type="inferred from homology"/>
<comment type="similarity">
    <text evidence="1">Belongs to the glycosyltransferase 32 family.</text>
</comment>
<evidence type="ECO:0000256" key="1">
    <source>
        <dbReference type="ARBA" id="ARBA00009003"/>
    </source>
</evidence>
<name>A0A2H3ERA9_ARMGA</name>
<dbReference type="PANTHER" id="PTHR32385:SF15">
    <property type="entry name" value="INOSITOL PHOSPHOCERAMIDE MANNOSYLTRANSFERASE 1"/>
    <property type="match status" value="1"/>
</dbReference>
<dbReference type="InParanoid" id="A0A2H3ERA9"/>
<accession>A0A2H3ERA9</accession>
<protein>
    <recommendedName>
        <fullName evidence="6">Glycosyltransferase family 32 protein</fullName>
    </recommendedName>
</protein>
<dbReference type="InterPro" id="IPR051706">
    <property type="entry name" value="Glycosyltransferase_domain"/>
</dbReference>
<feature type="compositionally biased region" description="Polar residues" evidence="3">
    <location>
        <begin position="72"/>
        <end position="89"/>
    </location>
</feature>
<dbReference type="Proteomes" id="UP000217790">
    <property type="component" value="Unassembled WGS sequence"/>
</dbReference>
<dbReference type="SUPFAM" id="SSF53448">
    <property type="entry name" value="Nucleotide-diphospho-sugar transferases"/>
    <property type="match status" value="1"/>
</dbReference>
<evidence type="ECO:0000256" key="2">
    <source>
        <dbReference type="ARBA" id="ARBA00022679"/>
    </source>
</evidence>
<evidence type="ECO:0008006" key="6">
    <source>
        <dbReference type="Google" id="ProtNLM"/>
    </source>
</evidence>
<dbReference type="EMBL" id="KZ293646">
    <property type="protein sequence ID" value="PBL01357.1"/>
    <property type="molecule type" value="Genomic_DNA"/>
</dbReference>
<reference evidence="5" key="1">
    <citation type="journal article" date="2017" name="Nat. Ecol. Evol.">
        <title>Genome expansion and lineage-specific genetic innovations in the forest pathogenic fungi Armillaria.</title>
        <authorList>
            <person name="Sipos G."/>
            <person name="Prasanna A.N."/>
            <person name="Walter M.C."/>
            <person name="O'Connor E."/>
            <person name="Balint B."/>
            <person name="Krizsan K."/>
            <person name="Kiss B."/>
            <person name="Hess J."/>
            <person name="Varga T."/>
            <person name="Slot J."/>
            <person name="Riley R."/>
            <person name="Boka B."/>
            <person name="Rigling D."/>
            <person name="Barry K."/>
            <person name="Lee J."/>
            <person name="Mihaltcheva S."/>
            <person name="LaButti K."/>
            <person name="Lipzen A."/>
            <person name="Waldron R."/>
            <person name="Moloney N.M."/>
            <person name="Sperisen C."/>
            <person name="Kredics L."/>
            <person name="Vagvoelgyi C."/>
            <person name="Patrignani A."/>
            <person name="Fitzpatrick D."/>
            <person name="Nagy I."/>
            <person name="Doyle S."/>
            <person name="Anderson J.B."/>
            <person name="Grigoriev I.V."/>
            <person name="Gueldener U."/>
            <person name="Muensterkoetter M."/>
            <person name="Nagy L.G."/>
        </authorList>
    </citation>
    <scope>NUCLEOTIDE SEQUENCE [LARGE SCALE GENOMIC DNA]</scope>
    <source>
        <strain evidence="5">Ar21-2</strain>
    </source>
</reference>
<dbReference type="InterPro" id="IPR029044">
    <property type="entry name" value="Nucleotide-diphossugar_trans"/>
</dbReference>
<dbReference type="STRING" id="47427.A0A2H3ERA9"/>